<evidence type="ECO:0000256" key="4">
    <source>
        <dbReference type="PROSITE-ProRule" id="PRU00146"/>
    </source>
</evidence>
<dbReference type="InterPro" id="IPR001965">
    <property type="entry name" value="Znf_PHD"/>
</dbReference>
<evidence type="ECO:0000259" key="5">
    <source>
        <dbReference type="PROSITE" id="PS50016"/>
    </source>
</evidence>
<dbReference type="PROSITE" id="PS50016">
    <property type="entry name" value="ZF_PHD_2"/>
    <property type="match status" value="1"/>
</dbReference>
<dbReference type="EnsemblProtists" id="EOD37682">
    <property type="protein sequence ID" value="EOD37682"/>
    <property type="gene ID" value="EMIHUDRAFT_225263"/>
</dbReference>
<dbReference type="HOGENOM" id="CLU_1470814_0_0_1"/>
<dbReference type="PANTHER" id="PTHR24102">
    <property type="entry name" value="PHD FINGER PROTEIN"/>
    <property type="match status" value="1"/>
</dbReference>
<evidence type="ECO:0000256" key="2">
    <source>
        <dbReference type="ARBA" id="ARBA00022771"/>
    </source>
</evidence>
<feature type="domain" description="PHD-type" evidence="5">
    <location>
        <begin position="48"/>
        <end position="102"/>
    </location>
</feature>
<evidence type="ECO:0000313" key="6">
    <source>
        <dbReference type="EnsemblProtists" id="EOD37682"/>
    </source>
</evidence>
<dbReference type="PROSITE" id="PS01359">
    <property type="entry name" value="ZF_PHD_1"/>
    <property type="match status" value="1"/>
</dbReference>
<dbReference type="InterPro" id="IPR011011">
    <property type="entry name" value="Znf_FYVE_PHD"/>
</dbReference>
<organism evidence="6 7">
    <name type="scientific">Emiliania huxleyi (strain CCMP1516)</name>
    <dbReference type="NCBI Taxonomy" id="280463"/>
    <lineage>
        <taxon>Eukaryota</taxon>
        <taxon>Haptista</taxon>
        <taxon>Haptophyta</taxon>
        <taxon>Prymnesiophyceae</taxon>
        <taxon>Isochrysidales</taxon>
        <taxon>Noelaerhabdaceae</taxon>
        <taxon>Emiliania</taxon>
    </lineage>
</organism>
<evidence type="ECO:0000313" key="7">
    <source>
        <dbReference type="Proteomes" id="UP000013827"/>
    </source>
</evidence>
<dbReference type="eggNOG" id="ENOG502RBQ1">
    <property type="taxonomic scope" value="Eukaryota"/>
</dbReference>
<keyword evidence="3" id="KW-0862">Zinc</keyword>
<sequence length="184" mass="20294">MTAIAALDVAALKAECRRRRIDISCLLEKSELQAALLSARYYEDPEQDVACAVCGEFDDEEGNDLLLCDGAGCRAAHHLRCLSPPLLSVPAGCWLCPRCTDKSDRPVDRMPLGEVKAELLRRGVRTAGLLEKHEESDLDLLTPRLVRAAVEERLGLPAGSLKAEREQIAQHIDRALRELRGERG</sequence>
<dbReference type="PaxDb" id="2903-EOD37682"/>
<reference evidence="7" key="1">
    <citation type="journal article" date="2013" name="Nature">
        <title>Pan genome of the phytoplankton Emiliania underpins its global distribution.</title>
        <authorList>
            <person name="Read B.A."/>
            <person name="Kegel J."/>
            <person name="Klute M.J."/>
            <person name="Kuo A."/>
            <person name="Lefebvre S.C."/>
            <person name="Maumus F."/>
            <person name="Mayer C."/>
            <person name="Miller J."/>
            <person name="Monier A."/>
            <person name="Salamov A."/>
            <person name="Young J."/>
            <person name="Aguilar M."/>
            <person name="Claverie J.M."/>
            <person name="Frickenhaus S."/>
            <person name="Gonzalez K."/>
            <person name="Herman E.K."/>
            <person name="Lin Y.C."/>
            <person name="Napier J."/>
            <person name="Ogata H."/>
            <person name="Sarno A.F."/>
            <person name="Shmutz J."/>
            <person name="Schroeder D."/>
            <person name="de Vargas C."/>
            <person name="Verret F."/>
            <person name="von Dassow P."/>
            <person name="Valentin K."/>
            <person name="Van de Peer Y."/>
            <person name="Wheeler G."/>
            <person name="Dacks J.B."/>
            <person name="Delwiche C.F."/>
            <person name="Dyhrman S.T."/>
            <person name="Glockner G."/>
            <person name="John U."/>
            <person name="Richards T."/>
            <person name="Worden A.Z."/>
            <person name="Zhang X."/>
            <person name="Grigoriev I.V."/>
            <person name="Allen A.E."/>
            <person name="Bidle K."/>
            <person name="Borodovsky M."/>
            <person name="Bowler C."/>
            <person name="Brownlee C."/>
            <person name="Cock J.M."/>
            <person name="Elias M."/>
            <person name="Gladyshev V.N."/>
            <person name="Groth M."/>
            <person name="Guda C."/>
            <person name="Hadaegh A."/>
            <person name="Iglesias-Rodriguez M.D."/>
            <person name="Jenkins J."/>
            <person name="Jones B.M."/>
            <person name="Lawson T."/>
            <person name="Leese F."/>
            <person name="Lindquist E."/>
            <person name="Lobanov A."/>
            <person name="Lomsadze A."/>
            <person name="Malik S.B."/>
            <person name="Marsh M.E."/>
            <person name="Mackinder L."/>
            <person name="Mock T."/>
            <person name="Mueller-Roeber B."/>
            <person name="Pagarete A."/>
            <person name="Parker M."/>
            <person name="Probert I."/>
            <person name="Quesneville H."/>
            <person name="Raines C."/>
            <person name="Rensing S.A."/>
            <person name="Riano-Pachon D.M."/>
            <person name="Richier S."/>
            <person name="Rokitta S."/>
            <person name="Shiraiwa Y."/>
            <person name="Soanes D.M."/>
            <person name="van der Giezen M."/>
            <person name="Wahlund T.M."/>
            <person name="Williams B."/>
            <person name="Wilson W."/>
            <person name="Wolfe G."/>
            <person name="Wurch L.L."/>
        </authorList>
    </citation>
    <scope>NUCLEOTIDE SEQUENCE</scope>
</reference>
<proteinExistence type="predicted"/>
<dbReference type="KEGG" id="ehx:EMIHUDRAFT_225263"/>
<dbReference type="InterPro" id="IPR019787">
    <property type="entry name" value="Znf_PHD-finger"/>
</dbReference>
<dbReference type="STRING" id="2903.R1DRE3"/>
<accession>A0A0D3KPJ7</accession>
<dbReference type="InterPro" id="IPR013083">
    <property type="entry name" value="Znf_RING/FYVE/PHD"/>
</dbReference>
<evidence type="ECO:0000256" key="3">
    <source>
        <dbReference type="ARBA" id="ARBA00022833"/>
    </source>
</evidence>
<dbReference type="Proteomes" id="UP000013827">
    <property type="component" value="Unassembled WGS sequence"/>
</dbReference>
<dbReference type="Pfam" id="PF00628">
    <property type="entry name" value="PHD"/>
    <property type="match status" value="1"/>
</dbReference>
<protein>
    <recommendedName>
        <fullName evidence="5">PHD-type domain-containing protein</fullName>
    </recommendedName>
</protein>
<dbReference type="SMART" id="SM00249">
    <property type="entry name" value="PHD"/>
    <property type="match status" value="1"/>
</dbReference>
<dbReference type="PANTHER" id="PTHR24102:SF28">
    <property type="entry name" value="PHD-TYPE DOMAIN-CONTAINING PROTEIN"/>
    <property type="match status" value="1"/>
</dbReference>
<dbReference type="RefSeq" id="XP_005790111.1">
    <property type="nucleotide sequence ID" value="XM_005790054.1"/>
</dbReference>
<reference evidence="6" key="2">
    <citation type="submission" date="2024-10" db="UniProtKB">
        <authorList>
            <consortium name="EnsemblProtists"/>
        </authorList>
    </citation>
    <scope>IDENTIFICATION</scope>
</reference>
<dbReference type="AlphaFoldDB" id="A0A0D3KPJ7"/>
<keyword evidence="7" id="KW-1185">Reference proteome</keyword>
<dbReference type="Gene3D" id="3.30.40.10">
    <property type="entry name" value="Zinc/RING finger domain, C3HC4 (zinc finger)"/>
    <property type="match status" value="1"/>
</dbReference>
<name>A0A0D3KPJ7_EMIH1</name>
<keyword evidence="2 4" id="KW-0863">Zinc-finger</keyword>
<dbReference type="GeneID" id="17282951"/>
<dbReference type="GO" id="GO:0008270">
    <property type="term" value="F:zinc ion binding"/>
    <property type="evidence" value="ECO:0007669"/>
    <property type="project" value="UniProtKB-KW"/>
</dbReference>
<keyword evidence="1" id="KW-0479">Metal-binding</keyword>
<dbReference type="SUPFAM" id="SSF57903">
    <property type="entry name" value="FYVE/PHD zinc finger"/>
    <property type="match status" value="1"/>
</dbReference>
<dbReference type="InterPro" id="IPR019786">
    <property type="entry name" value="Zinc_finger_PHD-type_CS"/>
</dbReference>
<evidence type="ECO:0000256" key="1">
    <source>
        <dbReference type="ARBA" id="ARBA00022723"/>
    </source>
</evidence>